<evidence type="ECO:0000313" key="9">
    <source>
        <dbReference type="EMBL" id="CDH46018.1"/>
    </source>
</evidence>
<feature type="domain" description="MmeI-like target recognition" evidence="7">
    <location>
        <begin position="766"/>
        <end position="837"/>
    </location>
</feature>
<comment type="caution">
    <text evidence="9">The sequence shown here is derived from an EMBL/GenBank/DDBJ whole genome shotgun (WGS) entry which is preliminary data.</text>
</comment>
<evidence type="ECO:0000256" key="2">
    <source>
        <dbReference type="ARBA" id="ARBA00022603"/>
    </source>
</evidence>
<comment type="catalytic activity">
    <reaction evidence="4">
        <text>a 2'-deoxyadenosine in DNA + S-adenosyl-L-methionine = an N(6)-methyl-2'-deoxyadenosine in DNA + S-adenosyl-L-homocysteine + H(+)</text>
        <dbReference type="Rhea" id="RHEA:15197"/>
        <dbReference type="Rhea" id="RHEA-COMP:12418"/>
        <dbReference type="Rhea" id="RHEA-COMP:12419"/>
        <dbReference type="ChEBI" id="CHEBI:15378"/>
        <dbReference type="ChEBI" id="CHEBI:57856"/>
        <dbReference type="ChEBI" id="CHEBI:59789"/>
        <dbReference type="ChEBI" id="CHEBI:90615"/>
        <dbReference type="ChEBI" id="CHEBI:90616"/>
        <dbReference type="EC" id="2.1.1.72"/>
    </reaction>
</comment>
<feature type="domain" description="MmeI-like N-terminal" evidence="5">
    <location>
        <begin position="1"/>
        <end position="176"/>
    </location>
</feature>
<dbReference type="InterPro" id="IPR046817">
    <property type="entry name" value="MmeI_N"/>
</dbReference>
<protein>
    <recommendedName>
        <fullName evidence="1">site-specific DNA-methyltransferase (adenine-specific)</fullName>
        <ecNumber evidence="1">2.1.1.72</ecNumber>
    </recommendedName>
</protein>
<dbReference type="InterPro" id="IPR046816">
    <property type="entry name" value="MmeI_Mtase"/>
</dbReference>
<evidence type="ECO:0000256" key="3">
    <source>
        <dbReference type="ARBA" id="ARBA00022679"/>
    </source>
</evidence>
<gene>
    <name evidence="9" type="ORF">BN874_320027</name>
</gene>
<dbReference type="InterPro" id="IPR050953">
    <property type="entry name" value="N4_N6_ade-DNA_methylase"/>
</dbReference>
<dbReference type="AlphaFoldDB" id="A0A7U7GDD5"/>
<evidence type="ECO:0000259" key="8">
    <source>
        <dbReference type="Pfam" id="PF20473"/>
    </source>
</evidence>
<dbReference type="Pfam" id="PF20473">
    <property type="entry name" value="MmeI_Mtase"/>
    <property type="match status" value="1"/>
</dbReference>
<dbReference type="PANTHER" id="PTHR33841">
    <property type="entry name" value="DNA METHYLTRANSFERASE YEEA-RELATED"/>
    <property type="match status" value="1"/>
</dbReference>
<evidence type="ECO:0000256" key="1">
    <source>
        <dbReference type="ARBA" id="ARBA00011900"/>
    </source>
</evidence>
<evidence type="ECO:0000259" key="5">
    <source>
        <dbReference type="Pfam" id="PF20464"/>
    </source>
</evidence>
<dbReference type="PANTHER" id="PTHR33841:SF1">
    <property type="entry name" value="DNA METHYLTRANSFERASE A"/>
    <property type="match status" value="1"/>
</dbReference>
<dbReference type="RefSeq" id="WP_034434394.1">
    <property type="nucleotide sequence ID" value="NZ_CBTK010000246.1"/>
</dbReference>
<dbReference type="SUPFAM" id="SSF53335">
    <property type="entry name" value="S-adenosyl-L-methionine-dependent methyltransferases"/>
    <property type="match status" value="1"/>
</dbReference>
<sequence>MTPEQFIATWRKVTLKERSGSQSHFLDLCALLKVEPPAVADPRGEWFTFEKGAKKTGGGDGWADVWRRGCFAWEYKGKHKDLGAALRQLQQYALALDNPPLLIVSDMETIEIHTHFTNTVHQVHRLTLDDLADRQRLQLLEWAFTDPERLKPAVTRQKVTEDAATILGSLAQRLRQHGHDPQAVAHFMTRLLFCLFAEDIGLLPHRLFSDLLATARPVPSEFPSLAGDLFRAMHQGGRFGLQRIAWFNGGLFDDAACLPLDRADLDTLHSAAALDWSEIEPAIFGTLFERGLDPNKRSQLGAHYTDAGSISRLIEPVIREPLLAEWATVKAEIAARLTKTRAKARQQAADQLHGFLERLHAFRVLDPACGSGNFLYVALRTLKDIEHQVMLEAEALGLQRGFPAVGPDAVWGIEINDYAAELARLTVWIGEIQWMLGHGYSLNDQPILKPLDQILCRDALLNEDGTEADWPTTTVIVGNPPFLGDKKQLIALGDEYTATLRKIYAGRVPGGADLVCYWFEKARAQLEAGHVQRAGLVATNSIRGGANRKVLERILNTPSPLTGEGGGGGEKLAIFNAWSDEEWINEGAAVRMSLVCFGKQDHGQPVMLDGQSMTAIHTDLKGRKEGNNGSLDLTQAKLLLENAGVSFIGTQKNGPFAIPGHLARQWLKLPNPNGRPNSDVLRPWANGMDITRRHSDMWIIDFGVDMPEAPAALYETPFGYVVKHVKPIRKTVRRDGHRRYWWRYGETRPGLRRTVAPLDRFIATSMVSKYRFFVWLPKIQLPENLVVVIARSDDTTFGILHSRFHELWALRTCTWLGKGNDPRYTPTTCFETFPFPDSLQPNIPASAYADDSRAQTIAAAAQKLNELREHWLNPPQWVDRVPEVVPGYPDRLIPKPEYAAELKKRTLTNLYNQRPAWLANAHRDLDNAVAVAYGWPVDLSDNEVLRRLLALNQARATSQSVADSRLATSHNVD</sequence>
<dbReference type="Pfam" id="PF20465">
    <property type="entry name" value="MmeI_hel"/>
    <property type="match status" value="1"/>
</dbReference>
<feature type="domain" description="MmeI-like helicase spacer" evidence="6">
    <location>
        <begin position="183"/>
        <end position="252"/>
    </location>
</feature>
<dbReference type="InterPro" id="IPR029063">
    <property type="entry name" value="SAM-dependent_MTases_sf"/>
</dbReference>
<reference evidence="9 10" key="1">
    <citation type="journal article" date="2014" name="ISME J.">
        <title>Candidatus Competibacter-lineage genomes retrieved from metagenomes reveal functional metabolic diversity.</title>
        <authorList>
            <person name="McIlroy S.J."/>
            <person name="Albertsen M."/>
            <person name="Andresen E.K."/>
            <person name="Saunders A.M."/>
            <person name="Kristiansen R."/>
            <person name="Stokholm-Bjerregaard M."/>
            <person name="Nielsen K.L."/>
            <person name="Nielsen P.H."/>
        </authorList>
    </citation>
    <scope>NUCLEOTIDE SEQUENCE [LARGE SCALE GENOMIC DNA]</scope>
    <source>
        <strain evidence="9 10">Run_B_J11</strain>
    </source>
</reference>
<organism evidence="9 10">
    <name type="scientific">Candidatus Contendobacter odensis Run_B_J11</name>
    <dbReference type="NCBI Taxonomy" id="1400861"/>
    <lineage>
        <taxon>Bacteria</taxon>
        <taxon>Pseudomonadati</taxon>
        <taxon>Pseudomonadota</taxon>
        <taxon>Gammaproteobacteria</taxon>
        <taxon>Candidatus Competibacteraceae</taxon>
        <taxon>Candidatus Contendibacter</taxon>
    </lineage>
</organism>
<evidence type="ECO:0000313" key="10">
    <source>
        <dbReference type="Proteomes" id="UP000019184"/>
    </source>
</evidence>
<dbReference type="InterPro" id="IPR046820">
    <property type="entry name" value="MmeI_TRD"/>
</dbReference>
<accession>A0A7U7GDD5</accession>
<evidence type="ECO:0000259" key="7">
    <source>
        <dbReference type="Pfam" id="PF20466"/>
    </source>
</evidence>
<keyword evidence="3" id="KW-0808">Transferase</keyword>
<feature type="domain" description="MmeI-like DNA-methyltransferase" evidence="8">
    <location>
        <begin position="346"/>
        <end position="551"/>
    </location>
</feature>
<dbReference type="GO" id="GO:0009007">
    <property type="term" value="F:site-specific DNA-methyltransferase (adenine-specific) activity"/>
    <property type="evidence" value="ECO:0007669"/>
    <property type="project" value="UniProtKB-EC"/>
</dbReference>
<dbReference type="Proteomes" id="UP000019184">
    <property type="component" value="Unassembled WGS sequence"/>
</dbReference>
<evidence type="ECO:0000256" key="4">
    <source>
        <dbReference type="ARBA" id="ARBA00047942"/>
    </source>
</evidence>
<dbReference type="Pfam" id="PF20466">
    <property type="entry name" value="MmeI_TRD"/>
    <property type="match status" value="1"/>
</dbReference>
<dbReference type="InterPro" id="IPR046819">
    <property type="entry name" value="MmeI_hel"/>
</dbReference>
<name>A0A7U7GDD5_9GAMM</name>
<keyword evidence="2" id="KW-0489">Methyltransferase</keyword>
<dbReference type="PRINTS" id="PR00507">
    <property type="entry name" value="N12N6MTFRASE"/>
</dbReference>
<dbReference type="EC" id="2.1.1.72" evidence="1"/>
<dbReference type="GO" id="GO:0032259">
    <property type="term" value="P:methylation"/>
    <property type="evidence" value="ECO:0007669"/>
    <property type="project" value="UniProtKB-KW"/>
</dbReference>
<keyword evidence="10" id="KW-1185">Reference proteome</keyword>
<dbReference type="Pfam" id="PF20464">
    <property type="entry name" value="MmeI_N"/>
    <property type="match status" value="1"/>
</dbReference>
<dbReference type="Gene3D" id="3.40.50.150">
    <property type="entry name" value="Vaccinia Virus protein VP39"/>
    <property type="match status" value="1"/>
</dbReference>
<dbReference type="OrthoDB" id="5749002at2"/>
<evidence type="ECO:0000259" key="6">
    <source>
        <dbReference type="Pfam" id="PF20465"/>
    </source>
</evidence>
<proteinExistence type="predicted"/>
<dbReference type="EMBL" id="CBTK010000246">
    <property type="protein sequence ID" value="CDH46018.1"/>
    <property type="molecule type" value="Genomic_DNA"/>
</dbReference>